<evidence type="ECO:0000313" key="3">
    <source>
        <dbReference type="EMBL" id="KAH8705977.1"/>
    </source>
</evidence>
<dbReference type="AlphaFoldDB" id="A0AAD4L1S8"/>
<dbReference type="GO" id="GO:0016787">
    <property type="term" value="F:hydrolase activity"/>
    <property type="evidence" value="ECO:0007669"/>
    <property type="project" value="UniProtKB-KW"/>
</dbReference>
<evidence type="ECO:0000256" key="1">
    <source>
        <dbReference type="SAM" id="SignalP"/>
    </source>
</evidence>
<keyword evidence="3" id="KW-0378">Hydrolase</keyword>
<dbReference type="Gene3D" id="3.40.50.1820">
    <property type="entry name" value="alpha/beta hydrolase"/>
    <property type="match status" value="1"/>
</dbReference>
<dbReference type="GeneID" id="70243165"/>
<dbReference type="RefSeq" id="XP_046078598.1">
    <property type="nucleotide sequence ID" value="XM_046212878.1"/>
</dbReference>
<dbReference type="PANTHER" id="PTHR22946:SF12">
    <property type="entry name" value="CONIDIAL PIGMENT BIOSYNTHESIS PROTEIN AYG1 (AFU_ORTHOLOGUE AFUA_2G17550)"/>
    <property type="match status" value="1"/>
</dbReference>
<keyword evidence="1" id="KW-0732">Signal</keyword>
<organism evidence="3 4">
    <name type="scientific">Talaromyces proteolyticus</name>
    <dbReference type="NCBI Taxonomy" id="1131652"/>
    <lineage>
        <taxon>Eukaryota</taxon>
        <taxon>Fungi</taxon>
        <taxon>Dikarya</taxon>
        <taxon>Ascomycota</taxon>
        <taxon>Pezizomycotina</taxon>
        <taxon>Eurotiomycetes</taxon>
        <taxon>Eurotiomycetidae</taxon>
        <taxon>Eurotiales</taxon>
        <taxon>Trichocomaceae</taxon>
        <taxon>Talaromyces</taxon>
        <taxon>Talaromyces sect. Bacilispori</taxon>
    </lineage>
</organism>
<dbReference type="InterPro" id="IPR000383">
    <property type="entry name" value="Xaa-Pro-like_dom"/>
</dbReference>
<dbReference type="InterPro" id="IPR050261">
    <property type="entry name" value="FrsA_esterase"/>
</dbReference>
<dbReference type="SUPFAM" id="SSF53474">
    <property type="entry name" value="alpha/beta-Hydrolases"/>
    <property type="match status" value="1"/>
</dbReference>
<dbReference type="PANTHER" id="PTHR22946">
    <property type="entry name" value="DIENELACTONE HYDROLASE DOMAIN-CONTAINING PROTEIN-RELATED"/>
    <property type="match status" value="1"/>
</dbReference>
<dbReference type="InterPro" id="IPR029058">
    <property type="entry name" value="AB_hydrolase_fold"/>
</dbReference>
<feature type="chain" id="PRO_5042015315" evidence="1">
    <location>
        <begin position="19"/>
        <end position="447"/>
    </location>
</feature>
<reference evidence="3" key="1">
    <citation type="submission" date="2021-12" db="EMBL/GenBank/DDBJ databases">
        <title>Convergent genome expansion in fungi linked to evolution of root-endophyte symbiosis.</title>
        <authorList>
            <consortium name="DOE Joint Genome Institute"/>
            <person name="Ke Y.-H."/>
            <person name="Bonito G."/>
            <person name="Liao H.-L."/>
            <person name="Looney B."/>
            <person name="Rojas-Flechas A."/>
            <person name="Nash J."/>
            <person name="Hameed K."/>
            <person name="Schadt C."/>
            <person name="Martin F."/>
            <person name="Crous P.W."/>
            <person name="Miettinen O."/>
            <person name="Magnuson J.K."/>
            <person name="Labbe J."/>
            <person name="Jacobson D."/>
            <person name="Doktycz M.J."/>
            <person name="Veneault-Fourrey C."/>
            <person name="Kuo A."/>
            <person name="Mondo S."/>
            <person name="Calhoun S."/>
            <person name="Riley R."/>
            <person name="Ohm R."/>
            <person name="LaButti K."/>
            <person name="Andreopoulos B."/>
            <person name="Pangilinan J."/>
            <person name="Nolan M."/>
            <person name="Tritt A."/>
            <person name="Clum A."/>
            <person name="Lipzen A."/>
            <person name="Daum C."/>
            <person name="Barry K."/>
            <person name="Grigoriev I.V."/>
            <person name="Vilgalys R."/>
        </authorList>
    </citation>
    <scope>NUCLEOTIDE SEQUENCE</scope>
    <source>
        <strain evidence="3">PMI_201</strain>
    </source>
</reference>
<dbReference type="EMBL" id="JAJTJA010000001">
    <property type="protein sequence ID" value="KAH8705977.1"/>
    <property type="molecule type" value="Genomic_DNA"/>
</dbReference>
<comment type="caution">
    <text evidence="3">The sequence shown here is derived from an EMBL/GenBank/DDBJ whole genome shotgun (WGS) entry which is preliminary data.</text>
</comment>
<gene>
    <name evidence="3" type="ORF">BGW36DRAFT_333474</name>
</gene>
<protein>
    <submittedName>
        <fullName evidence="3">Alpha/Beta hydrolase protein</fullName>
    </submittedName>
</protein>
<evidence type="ECO:0000313" key="4">
    <source>
        <dbReference type="Proteomes" id="UP001201262"/>
    </source>
</evidence>
<keyword evidence="4" id="KW-1185">Reference proteome</keyword>
<sequence>MNLHSFFLISAFSASVFAQGKIPNVTITNSTTSMHQLSSDPEFAFVLETFMSLASGGGVATGEMLRAASRIKPGDFESFYSEFKFFADTMAQQAASIRDPAKFAVSAREAHFRAASYYRAADFFLHGNASDPRIMTLWTSMLENFEAGAKLLPQPPERIELNATGFRVPVYFYQAPSAVNGGQYKHKAPTVLFGTGYDGAQQDIYHQFAHEVLARGWNFATYEGPGQATVRREQNIGFIPQWWDAVTPVVDWLQSRDDVDTDRIALVGLSFGGQLAPLAASHEHRFSAVIAIDGMLDIQESALQKYPEQIVELYKSGNATAFDFIMRKIYNTPGTSTEFKWALDQGMWSFNTESPFEWIKKMSEMAISKEMLNNISSPVFVASAQDDSVAPGQPEEMARLLGDKGTYHLFKTNIGAGEHCSLGAESQLSTVTMDWLTGVFENVTKSI</sequence>
<feature type="signal peptide" evidence="1">
    <location>
        <begin position="1"/>
        <end position="18"/>
    </location>
</feature>
<dbReference type="Pfam" id="PF02129">
    <property type="entry name" value="Peptidase_S15"/>
    <property type="match status" value="1"/>
</dbReference>
<feature type="domain" description="Xaa-Pro dipeptidyl-peptidase-like" evidence="2">
    <location>
        <begin position="184"/>
        <end position="301"/>
    </location>
</feature>
<evidence type="ECO:0000259" key="2">
    <source>
        <dbReference type="Pfam" id="PF02129"/>
    </source>
</evidence>
<proteinExistence type="predicted"/>
<dbReference type="Gene3D" id="1.20.1440.110">
    <property type="entry name" value="acylaminoacyl peptidase"/>
    <property type="match status" value="1"/>
</dbReference>
<accession>A0AAD4L1S8</accession>
<dbReference type="Proteomes" id="UP001201262">
    <property type="component" value="Unassembled WGS sequence"/>
</dbReference>
<name>A0AAD4L1S8_9EURO</name>